<dbReference type="GO" id="GO:0031072">
    <property type="term" value="F:heat shock protein binding"/>
    <property type="evidence" value="ECO:0007669"/>
    <property type="project" value="InterPro"/>
</dbReference>
<keyword evidence="7" id="KW-0346">Stress response</keyword>
<dbReference type="GO" id="GO:0009408">
    <property type="term" value="P:response to heat"/>
    <property type="evidence" value="ECO:0007669"/>
    <property type="project" value="InterPro"/>
</dbReference>
<keyword evidence="8" id="KW-0143">Chaperone</keyword>
<proteinExistence type="inferred from homology"/>
<dbReference type="HAMAP" id="MF_01152">
    <property type="entry name" value="DnaJ"/>
    <property type="match status" value="1"/>
</dbReference>
<evidence type="ECO:0000256" key="5">
    <source>
        <dbReference type="ARBA" id="ARBA00022771"/>
    </source>
</evidence>
<evidence type="ECO:0000259" key="11">
    <source>
        <dbReference type="PROSITE" id="PS51188"/>
    </source>
</evidence>
<dbReference type="Pfam" id="PF01556">
    <property type="entry name" value="DnaJ_C"/>
    <property type="match status" value="1"/>
</dbReference>
<dbReference type="CDD" id="cd06257">
    <property type="entry name" value="DnaJ"/>
    <property type="match status" value="1"/>
</dbReference>
<dbReference type="GO" id="GO:0005524">
    <property type="term" value="F:ATP binding"/>
    <property type="evidence" value="ECO:0007669"/>
    <property type="project" value="InterPro"/>
</dbReference>
<dbReference type="Gene3D" id="2.10.230.10">
    <property type="entry name" value="Heat shock protein DnaJ, cysteine-rich domain"/>
    <property type="match status" value="1"/>
</dbReference>
<evidence type="ECO:0000256" key="7">
    <source>
        <dbReference type="ARBA" id="ARBA00023016"/>
    </source>
</evidence>
<feature type="domain" description="J" evidence="10">
    <location>
        <begin position="6"/>
        <end position="70"/>
    </location>
</feature>
<dbReference type="FunFam" id="2.60.260.20:FF:000005">
    <property type="entry name" value="Chaperone protein dnaJ 1, mitochondrial"/>
    <property type="match status" value="1"/>
</dbReference>
<dbReference type="CDD" id="cd10747">
    <property type="entry name" value="DnaJ_C"/>
    <property type="match status" value="1"/>
</dbReference>
<dbReference type="InterPro" id="IPR008971">
    <property type="entry name" value="HSP40/DnaJ_pept-bd"/>
</dbReference>
<evidence type="ECO:0000256" key="1">
    <source>
        <dbReference type="ARBA" id="ARBA00022490"/>
    </source>
</evidence>
<name>A0A0M0BWA3_9ARCH</name>
<keyword evidence="3 9" id="KW-0479">Metal-binding</keyword>
<dbReference type="InterPro" id="IPR036869">
    <property type="entry name" value="J_dom_sf"/>
</dbReference>
<protein>
    <recommendedName>
        <fullName evidence="14">Molecular chaperone DnaJ</fullName>
    </recommendedName>
</protein>
<dbReference type="InterPro" id="IPR012724">
    <property type="entry name" value="DnaJ"/>
</dbReference>
<evidence type="ECO:0000259" key="10">
    <source>
        <dbReference type="PROSITE" id="PS50076"/>
    </source>
</evidence>
<organism evidence="12 13">
    <name type="scientific">miscellaneous Crenarchaeota group-1 archaeon SG8-32-1</name>
    <dbReference type="NCBI Taxonomy" id="1685124"/>
    <lineage>
        <taxon>Archaea</taxon>
        <taxon>Candidatus Bathyarchaeota</taxon>
        <taxon>MCG-1</taxon>
    </lineage>
</organism>
<keyword evidence="2" id="KW-0235">DNA replication</keyword>
<evidence type="ECO:0000256" key="2">
    <source>
        <dbReference type="ARBA" id="ARBA00022705"/>
    </source>
</evidence>
<accession>A0A0M0BWA3</accession>
<dbReference type="GO" id="GO:0051082">
    <property type="term" value="F:unfolded protein binding"/>
    <property type="evidence" value="ECO:0007669"/>
    <property type="project" value="InterPro"/>
</dbReference>
<evidence type="ECO:0008006" key="14">
    <source>
        <dbReference type="Google" id="ProtNLM"/>
    </source>
</evidence>
<dbReference type="GO" id="GO:0005737">
    <property type="term" value="C:cytoplasm"/>
    <property type="evidence" value="ECO:0007669"/>
    <property type="project" value="TreeGrafter"/>
</dbReference>
<dbReference type="FunFam" id="1.10.287.110:FF:000031">
    <property type="entry name" value="Molecular chaperone DnaJ"/>
    <property type="match status" value="1"/>
</dbReference>
<evidence type="ECO:0000256" key="8">
    <source>
        <dbReference type="ARBA" id="ARBA00023186"/>
    </source>
</evidence>
<dbReference type="InterPro" id="IPR002939">
    <property type="entry name" value="DnaJ_C"/>
</dbReference>
<evidence type="ECO:0000256" key="3">
    <source>
        <dbReference type="ARBA" id="ARBA00022723"/>
    </source>
</evidence>
<feature type="domain" description="CR-type" evidence="11">
    <location>
        <begin position="136"/>
        <end position="218"/>
    </location>
</feature>
<dbReference type="SUPFAM" id="SSF57938">
    <property type="entry name" value="DnaJ/Hsp40 cysteine-rich domain"/>
    <property type="match status" value="1"/>
</dbReference>
<dbReference type="AlphaFoldDB" id="A0A0M0BWA3"/>
<dbReference type="PROSITE" id="PS50076">
    <property type="entry name" value="DNAJ_2"/>
    <property type="match status" value="1"/>
</dbReference>
<dbReference type="SUPFAM" id="SSF49493">
    <property type="entry name" value="HSP40/DnaJ peptide-binding domain"/>
    <property type="match status" value="2"/>
</dbReference>
<dbReference type="GO" id="GO:0042026">
    <property type="term" value="P:protein refolding"/>
    <property type="evidence" value="ECO:0007669"/>
    <property type="project" value="TreeGrafter"/>
</dbReference>
<dbReference type="PANTHER" id="PTHR43096">
    <property type="entry name" value="DNAJ HOMOLOG 1, MITOCHONDRIAL-RELATED"/>
    <property type="match status" value="1"/>
</dbReference>
<dbReference type="Pfam" id="PF00684">
    <property type="entry name" value="DnaJ_CXXCXGXG"/>
    <property type="match status" value="1"/>
</dbReference>
<dbReference type="PRINTS" id="PR00625">
    <property type="entry name" value="JDOMAIN"/>
</dbReference>
<evidence type="ECO:0000313" key="13">
    <source>
        <dbReference type="Proteomes" id="UP000037237"/>
    </source>
</evidence>
<gene>
    <name evidence="12" type="ORF">AC477_02525</name>
</gene>
<evidence type="ECO:0000256" key="9">
    <source>
        <dbReference type="PROSITE-ProRule" id="PRU00546"/>
    </source>
</evidence>
<dbReference type="Pfam" id="PF00226">
    <property type="entry name" value="DnaJ"/>
    <property type="match status" value="1"/>
</dbReference>
<keyword evidence="1" id="KW-0963">Cytoplasm</keyword>
<sequence length="359" mass="39769">MTTKRDYYEVLNVAKDAPKTEIKKAYRKLALKYHPDKNKAPEAEAQFKEISEAYAVLSDDEKRNQYDRFGHAGINGRYTAEDIYGGVDFASIFRNAGFGFENVFDILFGRGGQRSSRRGADLRHDLTITLEDVAFGLKKEVQIPGFESCSTCGSSGIKQGSDSKRCQECEGTGEIKLVRSFGFMQFAEVQVCNKCRGKGVPPENLCGVCKGAGAIKALRKIMLNIPAGVDDGFSLRLSGEGAPSNTPGQRGDLYVVLHVKPHKLFLRRGDHIYHQTKVSFPVLALGAKISIPTLYGETKLKIPMGTQTGTLFKLKNKGIPHFRGFGKGDQFVEVTAETPVKLSRKQKKLFEDLQEELKD</sequence>
<dbReference type="GO" id="GO:0008270">
    <property type="term" value="F:zinc ion binding"/>
    <property type="evidence" value="ECO:0007669"/>
    <property type="project" value="UniProtKB-KW"/>
</dbReference>
<dbReference type="InterPro" id="IPR001305">
    <property type="entry name" value="HSP_DnaJ_Cys-rich_dom"/>
</dbReference>
<comment type="caution">
    <text evidence="12">The sequence shown here is derived from an EMBL/GenBank/DDBJ whole genome shotgun (WGS) entry which is preliminary data.</text>
</comment>
<dbReference type="InterPro" id="IPR001623">
    <property type="entry name" value="DnaJ_domain"/>
</dbReference>
<keyword evidence="5 9" id="KW-0863">Zinc-finger</keyword>
<dbReference type="GO" id="GO:0006260">
    <property type="term" value="P:DNA replication"/>
    <property type="evidence" value="ECO:0007669"/>
    <property type="project" value="UniProtKB-KW"/>
</dbReference>
<reference evidence="12 13" key="1">
    <citation type="submission" date="2015-06" db="EMBL/GenBank/DDBJ databases">
        <title>New insights into the roles of widespread benthic archaea in carbon and nitrogen cycling.</title>
        <authorList>
            <person name="Lazar C.S."/>
            <person name="Baker B.J."/>
            <person name="Seitz K.W."/>
            <person name="Hyde A.S."/>
            <person name="Dick G.J."/>
            <person name="Hinrichs K.-U."/>
            <person name="Teske A.P."/>
        </authorList>
    </citation>
    <scope>NUCLEOTIDE SEQUENCE [LARGE SCALE GENOMIC DNA]</scope>
    <source>
        <strain evidence="12">SG8-32-1</strain>
    </source>
</reference>
<dbReference type="Gene3D" id="1.10.287.110">
    <property type="entry name" value="DnaJ domain"/>
    <property type="match status" value="1"/>
</dbReference>
<dbReference type="Gene3D" id="2.60.260.20">
    <property type="entry name" value="Urease metallochaperone UreE, N-terminal domain"/>
    <property type="match status" value="2"/>
</dbReference>
<dbReference type="SUPFAM" id="SSF46565">
    <property type="entry name" value="Chaperone J-domain"/>
    <property type="match status" value="1"/>
</dbReference>
<feature type="zinc finger region" description="CR-type" evidence="9">
    <location>
        <begin position="136"/>
        <end position="218"/>
    </location>
</feature>
<keyword evidence="6 9" id="KW-0862">Zinc</keyword>
<keyword evidence="4" id="KW-0677">Repeat</keyword>
<dbReference type="FunFam" id="2.10.230.10:FF:000001">
    <property type="entry name" value="DnaJ subfamily A member 2"/>
    <property type="match status" value="1"/>
</dbReference>
<dbReference type="PROSITE" id="PS00636">
    <property type="entry name" value="DNAJ_1"/>
    <property type="match status" value="1"/>
</dbReference>
<evidence type="ECO:0000256" key="6">
    <source>
        <dbReference type="ARBA" id="ARBA00022833"/>
    </source>
</evidence>
<dbReference type="InterPro" id="IPR036410">
    <property type="entry name" value="HSP_DnaJ_Cys-rich_dom_sf"/>
</dbReference>
<evidence type="ECO:0000256" key="4">
    <source>
        <dbReference type="ARBA" id="ARBA00022737"/>
    </source>
</evidence>
<dbReference type="EMBL" id="LFWU01000055">
    <property type="protein sequence ID" value="KON32734.1"/>
    <property type="molecule type" value="Genomic_DNA"/>
</dbReference>
<dbReference type="PATRIC" id="fig|1685124.3.peg.456"/>
<dbReference type="PANTHER" id="PTHR43096:SF52">
    <property type="entry name" value="DNAJ HOMOLOG 1, MITOCHONDRIAL-RELATED"/>
    <property type="match status" value="1"/>
</dbReference>
<dbReference type="SMART" id="SM00271">
    <property type="entry name" value="DnaJ"/>
    <property type="match status" value="1"/>
</dbReference>
<dbReference type="PROSITE" id="PS51188">
    <property type="entry name" value="ZF_CR"/>
    <property type="match status" value="1"/>
</dbReference>
<evidence type="ECO:0000313" key="12">
    <source>
        <dbReference type="EMBL" id="KON32734.1"/>
    </source>
</evidence>
<dbReference type="InterPro" id="IPR018253">
    <property type="entry name" value="DnaJ_domain_CS"/>
</dbReference>
<dbReference type="NCBIfam" id="TIGR02349">
    <property type="entry name" value="DnaJ_bact"/>
    <property type="match status" value="1"/>
</dbReference>
<dbReference type="NCBIfam" id="NF008035">
    <property type="entry name" value="PRK10767.1"/>
    <property type="match status" value="1"/>
</dbReference>
<dbReference type="Proteomes" id="UP000037237">
    <property type="component" value="Unassembled WGS sequence"/>
</dbReference>